<comment type="caution">
    <text evidence="1">The sequence shown here is derived from an EMBL/GenBank/DDBJ whole genome shotgun (WGS) entry which is preliminary data.</text>
</comment>
<dbReference type="InterPro" id="IPR006553">
    <property type="entry name" value="Leu-rich_rpt_Cys-con_subtyp"/>
</dbReference>
<dbReference type="EMBL" id="CAJPDQ010000029">
    <property type="protein sequence ID" value="CAF9928303.1"/>
    <property type="molecule type" value="Genomic_DNA"/>
</dbReference>
<proteinExistence type="predicted"/>
<dbReference type="OrthoDB" id="629492at2759"/>
<keyword evidence="2" id="KW-1185">Reference proteome</keyword>
<dbReference type="Proteomes" id="UP000664169">
    <property type="component" value="Unassembled WGS sequence"/>
</dbReference>
<evidence type="ECO:0000313" key="1">
    <source>
        <dbReference type="EMBL" id="CAF9928303.1"/>
    </source>
</evidence>
<organism evidence="1 2">
    <name type="scientific">Gomphillus americanus</name>
    <dbReference type="NCBI Taxonomy" id="1940652"/>
    <lineage>
        <taxon>Eukaryota</taxon>
        <taxon>Fungi</taxon>
        <taxon>Dikarya</taxon>
        <taxon>Ascomycota</taxon>
        <taxon>Pezizomycotina</taxon>
        <taxon>Lecanoromycetes</taxon>
        <taxon>OSLEUM clade</taxon>
        <taxon>Ostropomycetidae</taxon>
        <taxon>Ostropales</taxon>
        <taxon>Graphidaceae</taxon>
        <taxon>Gomphilloideae</taxon>
        <taxon>Gomphillus</taxon>
    </lineage>
</organism>
<protein>
    <recommendedName>
        <fullName evidence="3">F-box domain-containing protein</fullName>
    </recommendedName>
</protein>
<accession>A0A8H3FV20</accession>
<evidence type="ECO:0000313" key="2">
    <source>
        <dbReference type="Proteomes" id="UP000664169"/>
    </source>
</evidence>
<name>A0A8H3FV20_9LECA</name>
<reference evidence="1" key="1">
    <citation type="submission" date="2021-03" db="EMBL/GenBank/DDBJ databases">
        <authorList>
            <person name="Tagirdzhanova G."/>
        </authorList>
    </citation>
    <scope>NUCLEOTIDE SEQUENCE</scope>
</reference>
<dbReference type="Gene3D" id="3.80.10.10">
    <property type="entry name" value="Ribonuclease Inhibitor"/>
    <property type="match status" value="1"/>
</dbReference>
<gene>
    <name evidence="1" type="ORF">GOMPHAMPRED_004648</name>
</gene>
<sequence>MQEIRVDCMRRRAFLDTPYVLPLEIIDSFLIHMNLATKVKLIQLNRPWQTFMDKNPRLWRKLDFGDRVDFIAPTLSKCSPTLREVELGLGLHGAAILKHLPKELPCLKVITIHPEITLETAMRTIAAYSSSLISATFRLLSGNSDHVSTPEWSGPQLSSIMRTFKVSTWYELYISFPDDFFGNAVALENVDIECSHKCIAEDFRHMQNLWRLRLYTPKWLYRLLLPDSIEDLSLHLDSTIEINASRLSVMPNLKKLFIFASFPPNPAGKLLGIVENVGSKLNTLSLRLKRLGPEVMPLTQGLLQGPFESGQLGNLESVTLELTQGLNDEALVAISRHSPQLNSCTISDNAEITDEGIIDFTNRLRHIERLRLWACPRVHDKTIQRLLDRGIDAFSSIYPMS</sequence>
<dbReference type="AlphaFoldDB" id="A0A8H3FV20"/>
<dbReference type="SMART" id="SM00367">
    <property type="entry name" value="LRR_CC"/>
    <property type="match status" value="3"/>
</dbReference>
<dbReference type="SUPFAM" id="SSF52047">
    <property type="entry name" value="RNI-like"/>
    <property type="match status" value="1"/>
</dbReference>
<dbReference type="InterPro" id="IPR032675">
    <property type="entry name" value="LRR_dom_sf"/>
</dbReference>
<evidence type="ECO:0008006" key="3">
    <source>
        <dbReference type="Google" id="ProtNLM"/>
    </source>
</evidence>